<dbReference type="InterPro" id="IPR011029">
    <property type="entry name" value="DEATH-like_dom_sf"/>
</dbReference>
<dbReference type="InterPro" id="IPR001315">
    <property type="entry name" value="CARD"/>
</dbReference>
<dbReference type="EMBL" id="JBJQND010000011">
    <property type="protein sequence ID" value="KAL3861257.1"/>
    <property type="molecule type" value="Genomic_DNA"/>
</dbReference>
<name>A0ABD3VJ88_SINWO</name>
<evidence type="ECO:0000313" key="3">
    <source>
        <dbReference type="EMBL" id="KAL3861256.1"/>
    </source>
</evidence>
<evidence type="ECO:0000256" key="1">
    <source>
        <dbReference type="SAM" id="MobiDB-lite"/>
    </source>
</evidence>
<dbReference type="Gene3D" id="1.10.533.10">
    <property type="entry name" value="Death Domain, Fas"/>
    <property type="match status" value="1"/>
</dbReference>
<gene>
    <name evidence="3" type="ORF">ACJMK2_007301</name>
</gene>
<evidence type="ECO:0000313" key="4">
    <source>
        <dbReference type="Proteomes" id="UP001634394"/>
    </source>
</evidence>
<feature type="compositionally biased region" description="Basic and acidic residues" evidence="1">
    <location>
        <begin position="345"/>
        <end position="377"/>
    </location>
</feature>
<reference evidence="3 4" key="1">
    <citation type="submission" date="2024-11" db="EMBL/GenBank/DDBJ databases">
        <title>Chromosome-level genome assembly of the freshwater bivalve Anodonta woodiana.</title>
        <authorList>
            <person name="Chen X."/>
        </authorList>
    </citation>
    <scope>NUCLEOTIDE SEQUENCE [LARGE SCALE GENOMIC DNA]</scope>
    <source>
        <strain evidence="3">MN2024</strain>
        <tissue evidence="3">Gills</tissue>
    </source>
</reference>
<dbReference type="SUPFAM" id="SSF47986">
    <property type="entry name" value="DEATH domain"/>
    <property type="match status" value="1"/>
</dbReference>
<comment type="caution">
    <text evidence="3">The sequence shown here is derived from an EMBL/GenBank/DDBJ whole genome shotgun (WGS) entry which is preliminary data.</text>
</comment>
<dbReference type="Proteomes" id="UP001634394">
    <property type="component" value="Unassembled WGS sequence"/>
</dbReference>
<feature type="region of interest" description="Disordered" evidence="1">
    <location>
        <begin position="329"/>
        <end position="408"/>
    </location>
</feature>
<organism evidence="3 4">
    <name type="scientific">Sinanodonta woodiana</name>
    <name type="common">Chinese pond mussel</name>
    <name type="synonym">Anodonta woodiana</name>
    <dbReference type="NCBI Taxonomy" id="1069815"/>
    <lineage>
        <taxon>Eukaryota</taxon>
        <taxon>Metazoa</taxon>
        <taxon>Spiralia</taxon>
        <taxon>Lophotrochozoa</taxon>
        <taxon>Mollusca</taxon>
        <taxon>Bivalvia</taxon>
        <taxon>Autobranchia</taxon>
        <taxon>Heteroconchia</taxon>
        <taxon>Palaeoheterodonta</taxon>
        <taxon>Unionida</taxon>
        <taxon>Unionoidea</taxon>
        <taxon>Unionidae</taxon>
        <taxon>Unioninae</taxon>
        <taxon>Sinanodonta</taxon>
    </lineage>
</organism>
<evidence type="ECO:0000259" key="2">
    <source>
        <dbReference type="PROSITE" id="PS50209"/>
    </source>
</evidence>
<dbReference type="CDD" id="cd01671">
    <property type="entry name" value="CARD"/>
    <property type="match status" value="1"/>
</dbReference>
<dbReference type="EMBL" id="JBJQND010000011">
    <property type="protein sequence ID" value="KAL3861254.1"/>
    <property type="molecule type" value="Genomic_DNA"/>
</dbReference>
<sequence>MATESVQLSNRQELVEGLDTEQVFDYLTQHGVLDTEKVTMIREEETKIHQNITLLKFLEGAGSTALALFINALRQSGQLRLASSIDESGRIKPVVGSGYWEKPRYKGQIRITYRLDSALFLVPKGSAEMKSKVNGEEVNMFHTPYKKSASLHNLAQVENTENGASSLRKVLEYSYDTEDEDVTKRSCLCFPVLCKSRKRRKKEKVYSEKGNITNKVNNDVSNQKLDIVKAGDIQLSQFDDEIERPSQYKACMSPAKSRTTLYRSDYSPSEEKVFDSQAFSMKVSSLDRNSNHQLNELAQCLTTLTEDVPKKVMVVYSSESGEITLTTDCERKKDKKSRKNKKKMKNDTDNKVDDNNRKNKDKSGAKKGTGNHDKESDPCIYDLTSKKSSAPSSSNSSMPSSPAGTSDCQKQELVPVWINEGDKLQEVRTSFFGYISDVIQKMLLRYFEQERGTLVLDICHDDCLSVCNICMTTKQVHKVQEDYESGMFHQTFQNFINPQDIVDKLDCCGVHLHTVLDEQEIKLAIQELS</sequence>
<proteinExistence type="predicted"/>
<dbReference type="Pfam" id="PF00619">
    <property type="entry name" value="CARD"/>
    <property type="match status" value="1"/>
</dbReference>
<accession>A0ABD3VJ88</accession>
<feature type="domain" description="CARD" evidence="2">
    <location>
        <begin position="1"/>
        <end position="88"/>
    </location>
</feature>
<feature type="compositionally biased region" description="Basic residues" evidence="1">
    <location>
        <begin position="333"/>
        <end position="344"/>
    </location>
</feature>
<dbReference type="SMART" id="SM00114">
    <property type="entry name" value="CARD"/>
    <property type="match status" value="1"/>
</dbReference>
<dbReference type="PROSITE" id="PS50209">
    <property type="entry name" value="CARD"/>
    <property type="match status" value="1"/>
</dbReference>
<dbReference type="EMBL" id="JBJQND010000011">
    <property type="protein sequence ID" value="KAL3861256.1"/>
    <property type="molecule type" value="Genomic_DNA"/>
</dbReference>
<protein>
    <recommendedName>
        <fullName evidence="2">CARD domain-containing protein</fullName>
    </recommendedName>
</protein>
<dbReference type="AlphaFoldDB" id="A0ABD3VJ88"/>
<feature type="compositionally biased region" description="Low complexity" evidence="1">
    <location>
        <begin position="386"/>
        <end position="403"/>
    </location>
</feature>
<keyword evidence="4" id="KW-1185">Reference proteome</keyword>